<keyword evidence="2 3" id="KW-0378">Hydrolase</keyword>
<dbReference type="Pfam" id="PF01026">
    <property type="entry name" value="TatD_DNase"/>
    <property type="match status" value="1"/>
</dbReference>
<accession>A0ABW1XJL3</accession>
<protein>
    <submittedName>
        <fullName evidence="3">TatD family hydrolase</fullName>
        <ecNumber evidence="3">3.1.-.-</ecNumber>
    </submittedName>
</protein>
<keyword evidence="4" id="KW-1185">Reference proteome</keyword>
<gene>
    <name evidence="3" type="ORF">ACFP85_04060</name>
</gene>
<dbReference type="PIRSF" id="PIRSF005902">
    <property type="entry name" value="DNase_TatD"/>
    <property type="match status" value="1"/>
</dbReference>
<dbReference type="Proteomes" id="UP001596364">
    <property type="component" value="Unassembled WGS sequence"/>
</dbReference>
<evidence type="ECO:0000256" key="2">
    <source>
        <dbReference type="ARBA" id="ARBA00022801"/>
    </source>
</evidence>
<dbReference type="InterPro" id="IPR018228">
    <property type="entry name" value="DNase_TatD-rel_CS"/>
</dbReference>
<dbReference type="CDD" id="cd01310">
    <property type="entry name" value="TatD_DNAse"/>
    <property type="match status" value="1"/>
</dbReference>
<proteinExistence type="inferred from homology"/>
<dbReference type="SUPFAM" id="SSF51556">
    <property type="entry name" value="Metallo-dependent hydrolases"/>
    <property type="match status" value="1"/>
</dbReference>
<dbReference type="EMBL" id="JBHSUS010000001">
    <property type="protein sequence ID" value="MFC6439322.1"/>
    <property type="molecule type" value="Genomic_DNA"/>
</dbReference>
<dbReference type="GO" id="GO:0016787">
    <property type="term" value="F:hydrolase activity"/>
    <property type="evidence" value="ECO:0007669"/>
    <property type="project" value="UniProtKB-KW"/>
</dbReference>
<evidence type="ECO:0000313" key="3">
    <source>
        <dbReference type="EMBL" id="MFC6439322.1"/>
    </source>
</evidence>
<dbReference type="RefSeq" id="WP_131257383.1">
    <property type="nucleotide sequence ID" value="NZ_JBHSUS010000001.1"/>
</dbReference>
<evidence type="ECO:0000313" key="4">
    <source>
        <dbReference type="Proteomes" id="UP001596364"/>
    </source>
</evidence>
<dbReference type="PANTHER" id="PTHR46124">
    <property type="entry name" value="D-AMINOACYL-TRNA DEACYLASE"/>
    <property type="match status" value="1"/>
</dbReference>
<comment type="caution">
    <text evidence="3">The sequence shown here is derived from an EMBL/GenBank/DDBJ whole genome shotgun (WGS) entry which is preliminary data.</text>
</comment>
<dbReference type="EC" id="3.1.-.-" evidence="3"/>
<dbReference type="InterPro" id="IPR032466">
    <property type="entry name" value="Metal_Hydrolase"/>
</dbReference>
<sequence>MIDSHCHLDFDAFEHDRNELIARCQQAGISRIMLPGTHQAGWQQQSTLQQAQPMLDISFGLHPYFIRDDWQQQLDYLHTLLGSIQPQAIGEIGLDASLAVPMALQQQILQIQLKLAMSYQLPIILHHRKTHHLLIQALKETQFCYGGVVHGFSGSLQQAQEYLRYGIRLGIGGTITYPRAQKTIATLKALPDDSFMLETDAPDMPLMGAQGQRNTPLQVLKVANAVAHIRGQSVDEIDQLTTANYLATFGLSR</sequence>
<name>A0ABW1XJL3_9ALTE</name>
<reference evidence="4" key="1">
    <citation type="journal article" date="2019" name="Int. J. Syst. Evol. Microbiol.">
        <title>The Global Catalogue of Microorganisms (GCM) 10K type strain sequencing project: providing services to taxonomists for standard genome sequencing and annotation.</title>
        <authorList>
            <consortium name="The Broad Institute Genomics Platform"/>
            <consortium name="The Broad Institute Genome Sequencing Center for Infectious Disease"/>
            <person name="Wu L."/>
            <person name="Ma J."/>
        </authorList>
    </citation>
    <scope>NUCLEOTIDE SEQUENCE [LARGE SCALE GENOMIC DNA]</scope>
    <source>
        <strain evidence="4">CGMCC 1.16031</strain>
    </source>
</reference>
<dbReference type="PROSITE" id="PS01137">
    <property type="entry name" value="TATD_1"/>
    <property type="match status" value="1"/>
</dbReference>
<dbReference type="InterPro" id="IPR001130">
    <property type="entry name" value="TatD-like"/>
</dbReference>
<dbReference type="PANTHER" id="PTHR46124:SF3">
    <property type="entry name" value="HYDROLASE"/>
    <property type="match status" value="1"/>
</dbReference>
<organism evidence="3 4">
    <name type="scientific">Pseudobowmanella zhangzhouensis</name>
    <dbReference type="NCBI Taxonomy" id="1537679"/>
    <lineage>
        <taxon>Bacteria</taxon>
        <taxon>Pseudomonadati</taxon>
        <taxon>Pseudomonadota</taxon>
        <taxon>Gammaproteobacteria</taxon>
        <taxon>Alteromonadales</taxon>
        <taxon>Alteromonadaceae</taxon>
    </lineage>
</organism>
<evidence type="ECO:0000256" key="1">
    <source>
        <dbReference type="ARBA" id="ARBA00009275"/>
    </source>
</evidence>
<dbReference type="Gene3D" id="3.20.20.140">
    <property type="entry name" value="Metal-dependent hydrolases"/>
    <property type="match status" value="1"/>
</dbReference>
<comment type="similarity">
    <text evidence="1">Belongs to the metallo-dependent hydrolases superfamily. TatD-type hydrolase family.</text>
</comment>